<dbReference type="KEGG" id="vg:14012764"/>
<protein>
    <submittedName>
        <fullName evidence="1">Uncharacterized protein</fullName>
    </submittedName>
</protein>
<reference evidence="1 2" key="1">
    <citation type="journal article" date="2012" name="J. Virol.">
        <title>Genome of Klebsiella sp.-Infecting Bacteriophage vB_KleM_RaK2.</title>
        <authorList>
            <person name="Simoliunas E."/>
            <person name="Kaliniene L."/>
            <person name="Truncaite L."/>
            <person name="Klausa V."/>
            <person name="Zajanckauskaite A."/>
            <person name="Meskys R."/>
        </authorList>
    </citation>
    <scope>NUCLEOTIDE SEQUENCE [LARGE SCALE GENOMIC DNA]</scope>
</reference>
<evidence type="ECO:0000313" key="1">
    <source>
        <dbReference type="EMBL" id="AFA44449.1"/>
    </source>
</evidence>
<dbReference type="GeneID" id="14012764"/>
<proteinExistence type="predicted"/>
<organism evidence="1 2">
    <name type="scientific">Klebsiella phage vB_KleM_RaK2</name>
    <dbReference type="NCBI Taxonomy" id="1147094"/>
    <lineage>
        <taxon>Viruses</taxon>
        <taxon>Duplodnaviria</taxon>
        <taxon>Heunggongvirae</taxon>
        <taxon>Uroviricota</taxon>
        <taxon>Caudoviricetes</taxon>
        <taxon>Alcyoneusvirus</taxon>
        <taxon>Alcyoneusvirus RaK2</taxon>
    </lineage>
</organism>
<keyword evidence="2" id="KW-1185">Reference proteome</keyword>
<dbReference type="EMBL" id="JQ513383">
    <property type="protein sequence ID" value="AFA44449.1"/>
    <property type="molecule type" value="Genomic_DNA"/>
</dbReference>
<gene>
    <name evidence="1" type="ORF">RaK2_00176</name>
</gene>
<sequence length="196" mass="22397">MYHNETIELFEIINSFEPEMLKTLPSYDVQHNGRSFSYISTYAESEHPIKYNEFTVKWVTEREDEVVPTISVGSSTLTSLTRTYNNVSTDLLNTCTVLVSSDLSRLISVQWEMGLNSNMIYPQAMISSTIIKKTTSEMKLMNALYLRNESVLINGVLYDLNANANAFTEDISDDKSHFSILNVINLRNIFNELRLA</sequence>
<name>H6X3Y3_9CAUD</name>
<evidence type="ECO:0000313" key="2">
    <source>
        <dbReference type="Proteomes" id="UP000007524"/>
    </source>
</evidence>
<accession>H6X3Y3</accession>
<dbReference type="RefSeq" id="YP_007007331.1">
    <property type="nucleotide sequence ID" value="NC_019526.1"/>
</dbReference>
<dbReference type="Proteomes" id="UP000007524">
    <property type="component" value="Segment"/>
</dbReference>